<dbReference type="CDD" id="cd03789">
    <property type="entry name" value="GT9_LPS_heptosyltransferase"/>
    <property type="match status" value="1"/>
</dbReference>
<dbReference type="InterPro" id="IPR051199">
    <property type="entry name" value="LPS_LOS_Heptosyltrfase"/>
</dbReference>
<sequence>MDDILDLSKKVAKADCRRFIGEKPCQPDMECADCPEYDPMGTRILIIKLAAGGDVLRTAALLPGLKKAHPRSHITWLTETGNTPLLLNNRFIDRVLTSNAVSFLTLTTEQFDILINLDKVQPALALAERVLAPQRFGFGMEKNGALRPLNQGAAYAFWLGLSDQLKFKENKKTYPLIIYEICGLEYQGEKYHLWLDEKQQSEVHRLRRTLKTSSRKFIIGLNTGSGPVFATKRWGAHRWIELAALLDQQMSVSIALLGGPEEIERNNQILHGSKVPLFDTGTDNSLTEFVAIIGAMDCVITSDTLAMHIALALGKKVIVLLGPTSASEIDIFGQGQKIVSDFECAPCYRKECDRVPLCMEAIKAETVATATRHVLVG</sequence>
<protein>
    <submittedName>
        <fullName evidence="3">Glycosyltransferase family 9 protein</fullName>
    </submittedName>
</protein>
<dbReference type="EMBL" id="JBHPBY010000071">
    <property type="protein sequence ID" value="MFC1850012.1"/>
    <property type="molecule type" value="Genomic_DNA"/>
</dbReference>
<evidence type="ECO:0000313" key="4">
    <source>
        <dbReference type="Proteomes" id="UP001594351"/>
    </source>
</evidence>
<dbReference type="Gene3D" id="3.40.50.2000">
    <property type="entry name" value="Glycogen Phosphorylase B"/>
    <property type="match status" value="2"/>
</dbReference>
<keyword evidence="4" id="KW-1185">Reference proteome</keyword>
<dbReference type="PANTHER" id="PTHR30160">
    <property type="entry name" value="TETRAACYLDISACCHARIDE 4'-KINASE-RELATED"/>
    <property type="match status" value="1"/>
</dbReference>
<keyword evidence="2" id="KW-0808">Transferase</keyword>
<evidence type="ECO:0000256" key="2">
    <source>
        <dbReference type="ARBA" id="ARBA00022679"/>
    </source>
</evidence>
<evidence type="ECO:0000256" key="1">
    <source>
        <dbReference type="ARBA" id="ARBA00022676"/>
    </source>
</evidence>
<keyword evidence="1" id="KW-0328">Glycosyltransferase</keyword>
<gene>
    <name evidence="3" type="ORF">ACFL27_07465</name>
</gene>
<dbReference type="Pfam" id="PF01075">
    <property type="entry name" value="Glyco_transf_9"/>
    <property type="match status" value="1"/>
</dbReference>
<proteinExistence type="predicted"/>
<comment type="caution">
    <text evidence="3">The sequence shown here is derived from an EMBL/GenBank/DDBJ whole genome shotgun (WGS) entry which is preliminary data.</text>
</comment>
<name>A0ABV6YUX6_UNCC1</name>
<dbReference type="SUPFAM" id="SSF53756">
    <property type="entry name" value="UDP-Glycosyltransferase/glycogen phosphorylase"/>
    <property type="match status" value="1"/>
</dbReference>
<dbReference type="Proteomes" id="UP001594351">
    <property type="component" value="Unassembled WGS sequence"/>
</dbReference>
<accession>A0ABV6YUX6</accession>
<organism evidence="3 4">
    <name type="scientific">candidate division CSSED10-310 bacterium</name>
    <dbReference type="NCBI Taxonomy" id="2855610"/>
    <lineage>
        <taxon>Bacteria</taxon>
        <taxon>Bacteria division CSSED10-310</taxon>
    </lineage>
</organism>
<reference evidence="3 4" key="1">
    <citation type="submission" date="2024-09" db="EMBL/GenBank/DDBJ databases">
        <title>Laminarin stimulates single cell rates of sulfate reduction while oxygen inhibits transcriptomic activity in coastal marine sediment.</title>
        <authorList>
            <person name="Lindsay M."/>
            <person name="Orcutt B."/>
            <person name="Emerson D."/>
            <person name="Stepanauskas R."/>
            <person name="D'Angelo T."/>
        </authorList>
    </citation>
    <scope>NUCLEOTIDE SEQUENCE [LARGE SCALE GENOMIC DNA]</scope>
    <source>
        <strain evidence="3">SAG AM-311-K15</strain>
    </source>
</reference>
<dbReference type="InterPro" id="IPR002201">
    <property type="entry name" value="Glyco_trans_9"/>
</dbReference>
<evidence type="ECO:0000313" key="3">
    <source>
        <dbReference type="EMBL" id="MFC1850012.1"/>
    </source>
</evidence>